<organism evidence="2 3">
    <name type="scientific">Aquimarina gracilis</name>
    <dbReference type="NCBI Taxonomy" id="874422"/>
    <lineage>
        <taxon>Bacteria</taxon>
        <taxon>Pseudomonadati</taxon>
        <taxon>Bacteroidota</taxon>
        <taxon>Flavobacteriia</taxon>
        <taxon>Flavobacteriales</taxon>
        <taxon>Flavobacteriaceae</taxon>
        <taxon>Aquimarina</taxon>
    </lineage>
</organism>
<evidence type="ECO:0000256" key="1">
    <source>
        <dbReference type="SAM" id="SignalP"/>
    </source>
</evidence>
<dbReference type="Proteomes" id="UP001327027">
    <property type="component" value="Unassembled WGS sequence"/>
</dbReference>
<evidence type="ECO:0000313" key="3">
    <source>
        <dbReference type="Proteomes" id="UP001327027"/>
    </source>
</evidence>
<keyword evidence="1" id="KW-0732">Signal</keyword>
<sequence length="121" mass="14095">MNRILLSLLLFSSLQMLGQSLSKTHIIYESKDQIIMNNGKQYQILAETHFDKNSDSSISQQKEMLGHVLSLNRILVLKNDEESIKLVEWSNDNIKFYEYPKVLAFLIEEKQESNFDLQAND</sequence>
<feature type="chain" id="PRO_5045412137" evidence="1">
    <location>
        <begin position="19"/>
        <end position="121"/>
    </location>
</feature>
<evidence type="ECO:0000313" key="2">
    <source>
        <dbReference type="EMBL" id="MEB3348225.1"/>
    </source>
</evidence>
<name>A0ABU6A2F4_9FLAO</name>
<comment type="caution">
    <text evidence="2">The sequence shown here is derived from an EMBL/GenBank/DDBJ whole genome shotgun (WGS) entry which is preliminary data.</text>
</comment>
<feature type="signal peptide" evidence="1">
    <location>
        <begin position="1"/>
        <end position="18"/>
    </location>
</feature>
<dbReference type="EMBL" id="JAYKLX010000012">
    <property type="protein sequence ID" value="MEB3348225.1"/>
    <property type="molecule type" value="Genomic_DNA"/>
</dbReference>
<reference evidence="2 3" key="1">
    <citation type="journal article" date="2013" name="Int. J. Syst. Evol. Microbiol.">
        <title>Aquimarina gracilis sp. nov., isolated from the gut microflora of a mussel, Mytilus coruscus, and emended description of Aquimarina spongiae.</title>
        <authorList>
            <person name="Park S.C."/>
            <person name="Choe H.N."/>
            <person name="Baik K.S."/>
            <person name="Seong C.N."/>
        </authorList>
    </citation>
    <scope>NUCLEOTIDE SEQUENCE [LARGE SCALE GENOMIC DNA]</scope>
    <source>
        <strain evidence="2 3">PSC32</strain>
    </source>
</reference>
<proteinExistence type="predicted"/>
<keyword evidence="3" id="KW-1185">Reference proteome</keyword>
<protein>
    <submittedName>
        <fullName evidence="2">Uncharacterized protein</fullName>
    </submittedName>
</protein>
<dbReference type="RefSeq" id="WP_324182247.1">
    <property type="nucleotide sequence ID" value="NZ_BAABAW010000018.1"/>
</dbReference>
<gene>
    <name evidence="2" type="ORF">U6A24_22295</name>
</gene>
<accession>A0ABU6A2F4</accession>